<sequence length="425" mass="47115">MQSPDEPVHILRAYLLTDGVVFLKSQEGKMSGGRIDSGLIKYAMDAQGSFPGRQDVKVTAERVSALSSMKWSGDKYFFEIPTASYYFPAIYLPQALGLAIGEALDLSIQQSYYLARGAVFLASLAVFIMAVIVFPINPLAIGLLLIPMTVFQLMGAGMDGFSLSLTILAVSIFMRLARDESRESGKWSYVLIFLIFVLATSRIQIASFVLMPFTLALVCRRRLYLWQALGVTALVLVWLYTSVASNEDGGLHHEGYTHLQIVKYYLQHPLEMLGIMYRTVSHPYNLKSYAAQFVGVLGWLDTEFRTGFYNVVAVLLALVAVLSVSIKNIKQDWLPRIALVIMFLGSCFTIYFALLVQWNKFPTALINGVQGRYFTVPLVALAYALSGDGGLKTKGAKISIALLVLIGLLTFAKMPQLLLDRFFIG</sequence>
<dbReference type="Pfam" id="PF09913">
    <property type="entry name" value="DUF2142"/>
    <property type="match status" value="1"/>
</dbReference>
<evidence type="ECO:0000313" key="2">
    <source>
        <dbReference type="EMBL" id="EFF78314.1"/>
    </source>
</evidence>
<feature type="transmembrane region" description="Helical" evidence="1">
    <location>
        <begin position="223"/>
        <end position="241"/>
    </location>
</feature>
<dbReference type="InterPro" id="IPR018674">
    <property type="entry name" value="DUF2142_membrane"/>
</dbReference>
<evidence type="ECO:0000313" key="3">
    <source>
        <dbReference type="Proteomes" id="UP000004510"/>
    </source>
</evidence>
<dbReference type="HOGENOM" id="CLU_025380_1_2_4"/>
<keyword evidence="1" id="KW-0812">Transmembrane</keyword>
<keyword evidence="1" id="KW-0472">Membrane</keyword>
<feature type="transmembrane region" description="Helical" evidence="1">
    <location>
        <begin position="307"/>
        <end position="325"/>
    </location>
</feature>
<accession>D4X4Z2</accession>
<dbReference type="RefSeq" id="WP_006216430.1">
    <property type="nucleotide sequence ID" value="NZ_GG770409.1"/>
</dbReference>
<dbReference type="EMBL" id="ADMS01000013">
    <property type="protein sequence ID" value="EFF78314.1"/>
    <property type="molecule type" value="Genomic_DNA"/>
</dbReference>
<evidence type="ECO:0000256" key="1">
    <source>
        <dbReference type="SAM" id="Phobius"/>
    </source>
</evidence>
<organism evidence="2 3">
    <name type="scientific">Achromobacter piechaudii ATCC 43553</name>
    <dbReference type="NCBI Taxonomy" id="742159"/>
    <lineage>
        <taxon>Bacteria</taxon>
        <taxon>Pseudomonadati</taxon>
        <taxon>Pseudomonadota</taxon>
        <taxon>Betaproteobacteria</taxon>
        <taxon>Burkholderiales</taxon>
        <taxon>Alcaligenaceae</taxon>
        <taxon>Achromobacter</taxon>
    </lineage>
</organism>
<evidence type="ECO:0008006" key="4">
    <source>
        <dbReference type="Google" id="ProtNLM"/>
    </source>
</evidence>
<feature type="transmembrane region" description="Helical" evidence="1">
    <location>
        <begin position="120"/>
        <end position="146"/>
    </location>
</feature>
<dbReference type="eggNOG" id="COG4713">
    <property type="taxonomic scope" value="Bacteria"/>
</dbReference>
<feature type="transmembrane region" description="Helical" evidence="1">
    <location>
        <begin position="189"/>
        <end position="211"/>
    </location>
</feature>
<dbReference type="AlphaFoldDB" id="D4X4Z2"/>
<gene>
    <name evidence="2" type="ORF">HMPREF0004_0539</name>
</gene>
<comment type="caution">
    <text evidence="2">The sequence shown here is derived from an EMBL/GenBank/DDBJ whole genome shotgun (WGS) entry which is preliminary data.</text>
</comment>
<feature type="transmembrane region" description="Helical" evidence="1">
    <location>
        <begin position="398"/>
        <end position="419"/>
    </location>
</feature>
<dbReference type="Proteomes" id="UP000004510">
    <property type="component" value="Unassembled WGS sequence"/>
</dbReference>
<keyword evidence="1" id="KW-1133">Transmembrane helix</keyword>
<proteinExistence type="predicted"/>
<dbReference type="OrthoDB" id="2220917at2"/>
<feature type="transmembrane region" description="Helical" evidence="1">
    <location>
        <begin position="158"/>
        <end position="177"/>
    </location>
</feature>
<name>D4X4Z2_9BURK</name>
<reference evidence="3" key="1">
    <citation type="submission" date="2010-03" db="EMBL/GenBank/DDBJ databases">
        <title>Complete sequence of Mobiluncus curtisii ATCC 43063.</title>
        <authorList>
            <person name="Muzny D."/>
            <person name="Qin X."/>
            <person name="Deng J."/>
            <person name="Jiang H."/>
            <person name="Liu Y."/>
            <person name="Qu J."/>
            <person name="Song X.-Z."/>
            <person name="Zhang L."/>
            <person name="Thornton R."/>
            <person name="Coyle M."/>
            <person name="Francisco L."/>
            <person name="Jackson L."/>
            <person name="Javaid M."/>
            <person name="Korchina V."/>
            <person name="Kovar C."/>
            <person name="Mata R."/>
            <person name="Mathew T."/>
            <person name="Ngo R."/>
            <person name="Nguyen L."/>
            <person name="Nguyen N."/>
            <person name="Okwuonu G."/>
            <person name="Ongeri F."/>
            <person name="Pham C."/>
            <person name="Simmons D."/>
            <person name="Wilczek-Boney K."/>
            <person name="Hale W."/>
            <person name="Jakkamsetti A."/>
            <person name="Pham P."/>
            <person name="Ruth R."/>
            <person name="San Lucas F."/>
            <person name="Warren J."/>
            <person name="Zhang J."/>
            <person name="Zhao Z."/>
            <person name="Zhou C."/>
            <person name="Zhu D."/>
            <person name="Lee S."/>
            <person name="Bess C."/>
            <person name="Blankenburg K."/>
            <person name="Forbes L."/>
            <person name="Fu Q."/>
            <person name="Gubbala S."/>
            <person name="Hirani K."/>
            <person name="Jayaseelan J.C."/>
            <person name="Lara F."/>
            <person name="Munidasa M."/>
            <person name="Palculict T."/>
            <person name="Patil S."/>
            <person name="Pu L.-L."/>
            <person name="Saada N."/>
            <person name="Tang L."/>
            <person name="Weissenberger G."/>
            <person name="Zhu Y."/>
            <person name="Hemphill L."/>
            <person name="Shang Y."/>
            <person name="Youmans B."/>
            <person name="Ayvaz T."/>
            <person name="Ross M."/>
            <person name="Santibanez J."/>
            <person name="Aqrawi P."/>
            <person name="Gross S."/>
            <person name="Joshi V."/>
            <person name="Fowler G."/>
            <person name="Nazareth L."/>
            <person name="Reid J."/>
            <person name="Worley K."/>
            <person name="Petrosino J."/>
            <person name="Highlander S."/>
            <person name="Gibbs R."/>
            <person name="Gibbs R."/>
        </authorList>
    </citation>
    <scope>NUCLEOTIDE SEQUENCE [LARGE SCALE GENOMIC DNA]</scope>
    <source>
        <strain evidence="3">ATCC 43553</strain>
    </source>
</reference>
<dbReference type="PATRIC" id="fig|742159.3.peg.1081"/>
<protein>
    <recommendedName>
        <fullName evidence="4">DUF2142 domain-containing protein</fullName>
    </recommendedName>
</protein>
<feature type="transmembrane region" description="Helical" evidence="1">
    <location>
        <begin position="337"/>
        <end position="358"/>
    </location>
</feature>
<feature type="transmembrane region" description="Helical" evidence="1">
    <location>
        <begin position="364"/>
        <end position="386"/>
    </location>
</feature>